<dbReference type="RefSeq" id="XP_002681949.1">
    <property type="nucleotide sequence ID" value="XM_002681903.1"/>
</dbReference>
<dbReference type="AlphaFoldDB" id="D2V1R0"/>
<evidence type="ECO:0000313" key="1">
    <source>
        <dbReference type="EMBL" id="EFC49205.1"/>
    </source>
</evidence>
<dbReference type="Gene3D" id="3.60.110.10">
    <property type="entry name" value="Carbon-nitrogen hydrolase"/>
    <property type="match status" value="1"/>
</dbReference>
<name>D2V1R0_NAEGR</name>
<evidence type="ECO:0000313" key="2">
    <source>
        <dbReference type="Proteomes" id="UP000006671"/>
    </source>
</evidence>
<dbReference type="InParanoid" id="D2V1R0"/>
<dbReference type="GeneID" id="8850024"/>
<gene>
    <name evidence="1" type="ORF">NAEGRDRAFT_82443</name>
</gene>
<reference evidence="1 2" key="1">
    <citation type="journal article" date="2010" name="Cell">
        <title>The genome of Naegleria gruberi illuminates early eukaryotic versatility.</title>
        <authorList>
            <person name="Fritz-Laylin L.K."/>
            <person name="Prochnik S.E."/>
            <person name="Ginger M.L."/>
            <person name="Dacks J.B."/>
            <person name="Carpenter M.L."/>
            <person name="Field M.C."/>
            <person name="Kuo A."/>
            <person name="Paredez A."/>
            <person name="Chapman J."/>
            <person name="Pham J."/>
            <person name="Shu S."/>
            <person name="Neupane R."/>
            <person name="Cipriano M."/>
            <person name="Mancuso J."/>
            <person name="Tu H."/>
            <person name="Salamov A."/>
            <person name="Lindquist E."/>
            <person name="Shapiro H."/>
            <person name="Lucas S."/>
            <person name="Grigoriev I.V."/>
            <person name="Cande W.Z."/>
            <person name="Fulton C."/>
            <person name="Rokhsar D.S."/>
            <person name="Dawson S.C."/>
        </authorList>
    </citation>
    <scope>NUCLEOTIDE SEQUENCE [LARGE SCALE GENOMIC DNA]</scope>
    <source>
        <strain evidence="1 2">NEG-M</strain>
    </source>
</reference>
<organism evidence="2">
    <name type="scientific">Naegleria gruberi</name>
    <name type="common">Amoeba</name>
    <dbReference type="NCBI Taxonomy" id="5762"/>
    <lineage>
        <taxon>Eukaryota</taxon>
        <taxon>Discoba</taxon>
        <taxon>Heterolobosea</taxon>
        <taxon>Tetramitia</taxon>
        <taxon>Eutetramitia</taxon>
        <taxon>Vahlkampfiidae</taxon>
        <taxon>Naegleria</taxon>
    </lineage>
</organism>
<dbReference type="VEuPathDB" id="AmoebaDB:NAEGRDRAFT_82443"/>
<dbReference type="OMA" id="GNICHIS"/>
<dbReference type="Proteomes" id="UP000006671">
    <property type="component" value="Unassembled WGS sequence"/>
</dbReference>
<proteinExistence type="predicted"/>
<accession>D2V1R0</accession>
<dbReference type="InterPro" id="IPR036526">
    <property type="entry name" value="C-N_Hydrolase_sf"/>
</dbReference>
<sequence length="407" mass="47150">MISHQEGEQVVSQQQQIIDDNNVENVSSSDQANNETNIIVVHPTNLNQDYYRNEETFKQAMNNFVDLASKQEESIDKSFKRNIIIFPEMIGAWLICLNEQPFTFWIPSQLLAIIFIAFSNIIQFIRYFINECWIYFSEIKRLTNLLSFVAWEGIIYRSIFKMKSQLMFDVYLSTFSEIAINRNAYVIAGSIYLPKIEYTHKFKRLTNDGFYNQSIVFDPRGNICHISVKAFPSEDEHYILTKQKDRIFKSNDFTFEIEDFGRVILLIGYDSWYPNCYPTAISKEKDMPKLVIVPFLSSPANSWKECWQGFQDNGPLPQDFDEFNLANSTSLSDLWKGDGAGLRIFKQNKTTSNQLSTTNNINTSSYFICCQMTGKIWSLSANGESFIRNSEKVLLETNLNGFNISIK</sequence>
<dbReference type="KEGG" id="ngr:NAEGRDRAFT_82443"/>
<dbReference type="OrthoDB" id="9973162at2759"/>
<dbReference type="SUPFAM" id="SSF56317">
    <property type="entry name" value="Carbon-nitrogen hydrolase"/>
    <property type="match status" value="1"/>
</dbReference>
<keyword evidence="2" id="KW-1185">Reference proteome</keyword>
<protein>
    <submittedName>
        <fullName evidence="1">Uncharacterized protein</fullName>
    </submittedName>
</protein>
<dbReference type="EMBL" id="GG738848">
    <property type="protein sequence ID" value="EFC49205.1"/>
    <property type="molecule type" value="Genomic_DNA"/>
</dbReference>